<evidence type="ECO:0000313" key="1">
    <source>
        <dbReference type="EMBL" id="SCF11712.1"/>
    </source>
</evidence>
<organism evidence="1 2">
    <name type="scientific">Micromonospora chokoriensis</name>
    <dbReference type="NCBI Taxonomy" id="356851"/>
    <lineage>
        <taxon>Bacteria</taxon>
        <taxon>Bacillati</taxon>
        <taxon>Actinomycetota</taxon>
        <taxon>Actinomycetes</taxon>
        <taxon>Micromonosporales</taxon>
        <taxon>Micromonosporaceae</taxon>
        <taxon>Micromonospora</taxon>
    </lineage>
</organism>
<gene>
    <name evidence="1" type="ORF">GA0070612_3932</name>
</gene>
<sequence length="195" mass="21682">MSGGTRANIEALQIVKKNAGTREIRGMVAYIQAQEEALLYLERLYEGKLDYVRGVRIGRDRADFIVTSDTDEMPNLAVDVAPLSGLSSTAVRRRVSQAIDWAQGASYATQKEFSGPFRPVIFFISPDLQNSRLRNVAFQEIERALDRRDLADVVPPMTIILVRSDGFDTLPLDKSLFTGPTPTFLQWTAASQTAL</sequence>
<protein>
    <submittedName>
        <fullName evidence="1">Uncharacterized protein</fullName>
    </submittedName>
</protein>
<name>A0A1C4XTK2_9ACTN</name>
<reference evidence="2" key="1">
    <citation type="submission" date="2016-06" db="EMBL/GenBank/DDBJ databases">
        <authorList>
            <person name="Varghese N."/>
            <person name="Submissions Spin"/>
        </authorList>
    </citation>
    <scope>NUCLEOTIDE SEQUENCE [LARGE SCALE GENOMIC DNA]</scope>
    <source>
        <strain evidence="2">DSM 45160</strain>
    </source>
</reference>
<dbReference type="EMBL" id="LT607409">
    <property type="protein sequence ID" value="SCF11712.1"/>
    <property type="molecule type" value="Genomic_DNA"/>
</dbReference>
<accession>A0A1C4XTK2</accession>
<proteinExistence type="predicted"/>
<dbReference type="AlphaFoldDB" id="A0A1C4XTK2"/>
<keyword evidence="2" id="KW-1185">Reference proteome</keyword>
<evidence type="ECO:0000313" key="2">
    <source>
        <dbReference type="Proteomes" id="UP000198224"/>
    </source>
</evidence>
<dbReference type="Proteomes" id="UP000198224">
    <property type="component" value="Chromosome I"/>
</dbReference>